<feature type="transmembrane region" description="Helical" evidence="14">
    <location>
        <begin position="53"/>
        <end position="75"/>
    </location>
</feature>
<evidence type="ECO:0000256" key="4">
    <source>
        <dbReference type="ARBA" id="ARBA00013122"/>
    </source>
</evidence>
<evidence type="ECO:0000256" key="6">
    <source>
        <dbReference type="ARBA" id="ARBA00022692"/>
    </source>
</evidence>
<keyword evidence="11 14" id="KW-0275">Fatty acid biosynthesis</keyword>
<evidence type="ECO:0000256" key="10">
    <source>
        <dbReference type="ARBA" id="ARBA00023136"/>
    </source>
</evidence>
<dbReference type="InterPro" id="IPR007482">
    <property type="entry name" value="Tyr_Pase-like_PTPLA"/>
</dbReference>
<evidence type="ECO:0000313" key="15">
    <source>
        <dbReference type="EMBL" id="KAK9720200.1"/>
    </source>
</evidence>
<dbReference type="PANTHER" id="PTHR11035">
    <property type="entry name" value="VERY-LONG-CHAIN (3R)-3-HYDROXYACYL-COA DEHYDRATASE"/>
    <property type="match status" value="1"/>
</dbReference>
<keyword evidence="6 14" id="KW-0812">Transmembrane</keyword>
<keyword evidence="9 14" id="KW-0443">Lipid metabolism</keyword>
<dbReference type="EC" id="4.2.1.134" evidence="4 14"/>
<dbReference type="Pfam" id="PF04387">
    <property type="entry name" value="PTPLA"/>
    <property type="match status" value="1"/>
</dbReference>
<keyword evidence="12 14" id="KW-0456">Lyase</keyword>
<keyword evidence="10 14" id="KW-0472">Membrane</keyword>
<comment type="subcellular location">
    <subcellularLocation>
        <location evidence="14">Endoplasmic reticulum membrane</location>
        <topology evidence="14">Multi-pass membrane protein</topology>
    </subcellularLocation>
    <subcellularLocation>
        <location evidence="1">Membrane</location>
        <topology evidence="1">Multi-pass membrane protein</topology>
    </subcellularLocation>
</comment>
<keyword evidence="7 14" id="KW-0276">Fatty acid metabolism</keyword>
<dbReference type="EMBL" id="JASJQH010007021">
    <property type="protein sequence ID" value="KAK9720200.1"/>
    <property type="molecule type" value="Genomic_DNA"/>
</dbReference>
<evidence type="ECO:0000256" key="13">
    <source>
        <dbReference type="ARBA" id="ARBA00036671"/>
    </source>
</evidence>
<proteinExistence type="inferred from homology"/>
<evidence type="ECO:0000256" key="3">
    <source>
        <dbReference type="ARBA" id="ARBA00007811"/>
    </source>
</evidence>
<evidence type="ECO:0000256" key="12">
    <source>
        <dbReference type="ARBA" id="ARBA00023239"/>
    </source>
</evidence>
<keyword evidence="8 14" id="KW-1133">Transmembrane helix</keyword>
<feature type="transmembrane region" description="Helical" evidence="14">
    <location>
        <begin position="178"/>
        <end position="198"/>
    </location>
</feature>
<feature type="transmembrane region" description="Helical" evidence="14">
    <location>
        <begin position="87"/>
        <end position="104"/>
    </location>
</feature>
<accession>A0ABR2W4V2</accession>
<protein>
    <recommendedName>
        <fullName evidence="4 14">Very-long-chain (3R)-3-hydroxyacyl-CoA dehydratase</fullName>
        <ecNumber evidence="4 14">4.2.1.134</ecNumber>
    </recommendedName>
</protein>
<evidence type="ECO:0000256" key="7">
    <source>
        <dbReference type="ARBA" id="ARBA00022832"/>
    </source>
</evidence>
<evidence type="ECO:0000256" key="9">
    <source>
        <dbReference type="ARBA" id="ARBA00023098"/>
    </source>
</evidence>
<evidence type="ECO:0000256" key="11">
    <source>
        <dbReference type="ARBA" id="ARBA00023160"/>
    </source>
</evidence>
<reference evidence="15 16" key="1">
    <citation type="submission" date="2023-04" db="EMBL/GenBank/DDBJ databases">
        <title>Genome of Basidiobolus ranarum AG-B5.</title>
        <authorList>
            <person name="Stajich J.E."/>
            <person name="Carter-House D."/>
            <person name="Gryganskyi A."/>
        </authorList>
    </citation>
    <scope>NUCLEOTIDE SEQUENCE [LARGE SCALE GENOMIC DNA]</scope>
    <source>
        <strain evidence="15 16">AG-B5</strain>
    </source>
</reference>
<keyword evidence="16" id="KW-1185">Reference proteome</keyword>
<evidence type="ECO:0000256" key="5">
    <source>
        <dbReference type="ARBA" id="ARBA00022516"/>
    </source>
</evidence>
<comment type="pathway">
    <text evidence="2 14">Lipid metabolism; fatty acid biosynthesis.</text>
</comment>
<evidence type="ECO:0000256" key="2">
    <source>
        <dbReference type="ARBA" id="ARBA00005194"/>
    </source>
</evidence>
<comment type="caution">
    <text evidence="15">The sequence shown here is derived from an EMBL/GenBank/DDBJ whole genome shotgun (WGS) entry which is preliminary data.</text>
</comment>
<comment type="similarity">
    <text evidence="3 14">Belongs to the very long-chain fatty acids dehydratase HACD family.</text>
</comment>
<gene>
    <name evidence="15" type="ORF">K7432_004292</name>
</gene>
<evidence type="ECO:0000256" key="1">
    <source>
        <dbReference type="ARBA" id="ARBA00004141"/>
    </source>
</evidence>
<evidence type="ECO:0000256" key="14">
    <source>
        <dbReference type="RuleBase" id="RU363109"/>
    </source>
</evidence>
<dbReference type="PANTHER" id="PTHR11035:SF3">
    <property type="entry name" value="VERY-LONG-CHAIN (3R)-3-HYDROXYACYL-COA DEHYDRATASE"/>
    <property type="match status" value="1"/>
</dbReference>
<feature type="transmembrane region" description="Helical" evidence="14">
    <location>
        <begin position="110"/>
        <end position="129"/>
    </location>
</feature>
<evidence type="ECO:0000256" key="8">
    <source>
        <dbReference type="ARBA" id="ARBA00022989"/>
    </source>
</evidence>
<evidence type="ECO:0000313" key="16">
    <source>
        <dbReference type="Proteomes" id="UP001479436"/>
    </source>
</evidence>
<keyword evidence="14" id="KW-0256">Endoplasmic reticulum</keyword>
<sequence>MTPRRNREPSLVTTGYLVIYNVLSWFAWTYVLMWTLGEVWNKSGDYTQNCSKIGWTLTLVQTGAVLEILHSIIGIVRSPVLTTTIQVFSRVMLVWGILFLFPIPEVHEHWAFTTMTVAWCITESIRYLYYALNLLNIQSSLLVWARYTFFYALYPLGATSEAILIYQSLSAAKSLNIYYYYYLVFLLFTYPPVFLHMYTHMMIQRKKYLSPKSKKSE</sequence>
<comment type="function">
    <text evidence="14">Catalyzes the third of the four reactions of the long-chain fatty acids elongation cycle. This endoplasmic reticulum-bound enzymatic process, allows the addition of two carbons to the chain of long- and very long-chain fatty acids/VLCFAs per cycle. This enzyme catalyzes the dehydration of the 3-hydroxyacyl-CoA intermediate into trans-2,3-enoyl-CoA, within each cycle of fatty acid elongation. Thereby, it participates to the production of VLCFAs of different chain lengths that are involved in multiple biological processes as precursors of membrane lipids and lipid mediators.</text>
</comment>
<dbReference type="Proteomes" id="UP001479436">
    <property type="component" value="Unassembled WGS sequence"/>
</dbReference>
<feature type="transmembrane region" description="Helical" evidence="14">
    <location>
        <begin position="12"/>
        <end position="33"/>
    </location>
</feature>
<feature type="transmembrane region" description="Helical" evidence="14">
    <location>
        <begin position="141"/>
        <end position="166"/>
    </location>
</feature>
<organism evidence="15 16">
    <name type="scientific">Basidiobolus ranarum</name>
    <dbReference type="NCBI Taxonomy" id="34480"/>
    <lineage>
        <taxon>Eukaryota</taxon>
        <taxon>Fungi</taxon>
        <taxon>Fungi incertae sedis</taxon>
        <taxon>Zoopagomycota</taxon>
        <taxon>Entomophthoromycotina</taxon>
        <taxon>Basidiobolomycetes</taxon>
        <taxon>Basidiobolales</taxon>
        <taxon>Basidiobolaceae</taxon>
        <taxon>Basidiobolus</taxon>
    </lineage>
</organism>
<comment type="catalytic activity">
    <reaction evidence="13 14">
        <text>a very-long-chain (3R)-3-hydroxyacyl-CoA = a very-long-chain (2E)-enoyl-CoA + H2O</text>
        <dbReference type="Rhea" id="RHEA:45812"/>
        <dbReference type="ChEBI" id="CHEBI:15377"/>
        <dbReference type="ChEBI" id="CHEBI:83728"/>
        <dbReference type="ChEBI" id="CHEBI:85440"/>
        <dbReference type="EC" id="4.2.1.134"/>
    </reaction>
</comment>
<name>A0ABR2W4V2_9FUNG</name>
<keyword evidence="5 14" id="KW-0444">Lipid biosynthesis</keyword>